<dbReference type="OrthoDB" id="432528at2759"/>
<accession>A0A9N9K4K4</accession>
<dbReference type="Proteomes" id="UP000789405">
    <property type="component" value="Unassembled WGS sequence"/>
</dbReference>
<dbReference type="InterPro" id="IPR006652">
    <property type="entry name" value="Kelch_1"/>
</dbReference>
<evidence type="ECO:0000313" key="3">
    <source>
        <dbReference type="EMBL" id="CAG8810483.1"/>
    </source>
</evidence>
<name>A0A9N9K4K4_9GLOM</name>
<organism evidence="3 4">
    <name type="scientific">Dentiscutata erythropus</name>
    <dbReference type="NCBI Taxonomy" id="1348616"/>
    <lineage>
        <taxon>Eukaryota</taxon>
        <taxon>Fungi</taxon>
        <taxon>Fungi incertae sedis</taxon>
        <taxon>Mucoromycota</taxon>
        <taxon>Glomeromycotina</taxon>
        <taxon>Glomeromycetes</taxon>
        <taxon>Diversisporales</taxon>
        <taxon>Gigasporaceae</taxon>
        <taxon>Dentiscutata</taxon>
    </lineage>
</organism>
<dbReference type="PANTHER" id="PTHR47435">
    <property type="entry name" value="KELCH REPEAT PROTEIN (AFU_ORTHOLOGUE AFUA_5G12780)"/>
    <property type="match status" value="1"/>
</dbReference>
<proteinExistence type="predicted"/>
<dbReference type="GO" id="GO:0019760">
    <property type="term" value="P:glucosinolate metabolic process"/>
    <property type="evidence" value="ECO:0007669"/>
    <property type="project" value="UniProtKB-ARBA"/>
</dbReference>
<keyword evidence="1" id="KW-0677">Repeat</keyword>
<protein>
    <submittedName>
        <fullName evidence="3">24592_t:CDS:1</fullName>
    </submittedName>
</protein>
<keyword evidence="4" id="KW-1185">Reference proteome</keyword>
<evidence type="ECO:0000313" key="4">
    <source>
        <dbReference type="Proteomes" id="UP000789405"/>
    </source>
</evidence>
<evidence type="ECO:0000256" key="1">
    <source>
        <dbReference type="ARBA" id="ARBA00022737"/>
    </source>
</evidence>
<reference evidence="3" key="1">
    <citation type="submission" date="2021-06" db="EMBL/GenBank/DDBJ databases">
        <authorList>
            <person name="Kallberg Y."/>
            <person name="Tangrot J."/>
            <person name="Rosling A."/>
        </authorList>
    </citation>
    <scope>NUCLEOTIDE SEQUENCE</scope>
    <source>
        <strain evidence="3">MA453B</strain>
    </source>
</reference>
<dbReference type="Gene3D" id="2.120.10.80">
    <property type="entry name" value="Kelch-type beta propeller"/>
    <property type="match status" value="1"/>
</dbReference>
<keyword evidence="2" id="KW-0408">Iron</keyword>
<dbReference type="SUPFAM" id="SSF117281">
    <property type="entry name" value="Kelch motif"/>
    <property type="match status" value="1"/>
</dbReference>
<dbReference type="Pfam" id="PF01344">
    <property type="entry name" value="Kelch_1"/>
    <property type="match status" value="1"/>
</dbReference>
<feature type="non-terminal residue" evidence="3">
    <location>
        <position position="1"/>
    </location>
</feature>
<dbReference type="InterPro" id="IPR015915">
    <property type="entry name" value="Kelch-typ_b-propeller"/>
</dbReference>
<sequence>KTYTPIPRHLHSATLIDNKLYILGGDTGPNDVNTFLPSNNFFYHNVSGTFNTSNIPWINLSIVIAVSARNNFIFLFGRGLENSSYGIPLVYMFDITKNVWNILAIQETQPPRHESIHSIIDARRRL</sequence>
<gene>
    <name evidence="3" type="ORF">DERYTH_LOCUS25310</name>
</gene>
<dbReference type="EMBL" id="CAJVPY010046398">
    <property type="protein sequence ID" value="CAG8810483.1"/>
    <property type="molecule type" value="Genomic_DNA"/>
</dbReference>
<dbReference type="AlphaFoldDB" id="A0A9N9K4K4"/>
<dbReference type="PANTHER" id="PTHR47435:SF4">
    <property type="entry name" value="KELCH REPEAT PROTEIN (AFU_ORTHOLOGUE AFUA_5G12780)"/>
    <property type="match status" value="1"/>
</dbReference>
<evidence type="ECO:0000256" key="2">
    <source>
        <dbReference type="ARBA" id="ARBA00023004"/>
    </source>
</evidence>
<comment type="caution">
    <text evidence="3">The sequence shown here is derived from an EMBL/GenBank/DDBJ whole genome shotgun (WGS) entry which is preliminary data.</text>
</comment>